<dbReference type="KEGG" id="cel:CELE_ZK1127.12"/>
<dbReference type="UCSC" id="ZK1127.12">
    <property type="organism name" value="c. elegans"/>
</dbReference>
<dbReference type="STRING" id="6239.ZK1127.12.1"/>
<dbReference type="HOGENOM" id="CLU_1171555_0_0_1"/>
<reference evidence="1 2" key="1">
    <citation type="journal article" date="1998" name="Science">
        <title>Genome sequence of the nematode C. elegans: a platform for investigating biology.</title>
        <authorList>
            <consortium name="The C. elegans sequencing consortium"/>
            <person name="Sulson J.E."/>
            <person name="Waterston R."/>
        </authorList>
    </citation>
    <scope>NUCLEOTIDE SEQUENCE [LARGE SCALE GENOMIC DNA]</scope>
    <source>
        <strain evidence="1 2">Bristol N2</strain>
    </source>
</reference>
<sequence length="246" mass="28531">MNVLSSDVWEYFCKKLSNDEQSNVEEQTEVYSMIEWIAQVEEMHSKPIYGNSVRSTVTDRDDKEVMIRIPLMTQVFEVVMKKSTGFPEEAPNFSGIFTEGFNSYEWNSQSTLWELAESVTDFLTTIDAAILEIKEVDIDGFQIISLEIDEEENGHLLVRLKSFKYNETLTISLNVEDFRGFPRFLRCSNPSRMASFDCEKWIAEDKLGTNLRRIYGELEAAPLSEKQFDNKSKDSLEEVEEIMDFI</sequence>
<keyword evidence="2" id="KW-1185">Reference proteome</keyword>
<evidence type="ECO:0000313" key="3">
    <source>
        <dbReference type="WormBase" id="ZK1127.12"/>
    </source>
</evidence>
<organism evidence="1 2">
    <name type="scientific">Caenorhabditis elegans</name>
    <dbReference type="NCBI Taxonomy" id="6239"/>
    <lineage>
        <taxon>Eukaryota</taxon>
        <taxon>Metazoa</taxon>
        <taxon>Ecdysozoa</taxon>
        <taxon>Nematoda</taxon>
        <taxon>Chromadorea</taxon>
        <taxon>Rhabditida</taxon>
        <taxon>Rhabditina</taxon>
        <taxon>Rhabditomorpha</taxon>
        <taxon>Rhabditoidea</taxon>
        <taxon>Rhabditidae</taxon>
        <taxon>Peloderinae</taxon>
        <taxon>Caenorhabditis</taxon>
    </lineage>
</organism>
<dbReference type="AGR" id="WB:WBGene00022857"/>
<dbReference type="CTD" id="174152"/>
<dbReference type="eggNOG" id="ENOG502TBER">
    <property type="taxonomic scope" value="Eukaryota"/>
</dbReference>
<dbReference type="FunCoup" id="Q23401">
    <property type="interactions" value="28"/>
</dbReference>
<dbReference type="PaxDb" id="6239-ZK1127.12.2"/>
<dbReference type="RefSeq" id="NP_495446.2">
    <property type="nucleotide sequence ID" value="NM_063045.5"/>
</dbReference>
<dbReference type="PIR" id="H88196">
    <property type="entry name" value="H88196"/>
</dbReference>
<accession>Q23401</accession>
<dbReference type="Proteomes" id="UP000001940">
    <property type="component" value="Chromosome II"/>
</dbReference>
<protein>
    <submittedName>
        <fullName evidence="1">TIGR04255 family protein</fullName>
    </submittedName>
</protein>
<proteinExistence type="predicted"/>
<dbReference type="GeneID" id="174152"/>
<dbReference type="AlphaFoldDB" id="Q23401"/>
<dbReference type="EMBL" id="BX284602">
    <property type="protein sequence ID" value="CCD73726.1"/>
    <property type="molecule type" value="Genomic_DNA"/>
</dbReference>
<evidence type="ECO:0000313" key="1">
    <source>
        <dbReference type="EMBL" id="CCD73726.1"/>
    </source>
</evidence>
<dbReference type="OMA" id="WLKQLCE"/>
<dbReference type="Bgee" id="WBGene00022857">
    <property type="expression patterns" value="Expressed in pharyngeal muscle cell (C elegans) and 3 other cell types or tissues"/>
</dbReference>
<gene>
    <name evidence="1" type="ORF">CELE_ZK1127.12</name>
    <name evidence="1 3" type="ORF">ZK1127.12</name>
</gene>
<dbReference type="InParanoid" id="Q23401"/>
<evidence type="ECO:0000313" key="2">
    <source>
        <dbReference type="Proteomes" id="UP000001940"/>
    </source>
</evidence>
<dbReference type="OrthoDB" id="5788704at2759"/>
<dbReference type="WormBase" id="ZK1127.12">
    <property type="protein sequence ID" value="CE33491"/>
    <property type="gene ID" value="WBGene00022857"/>
</dbReference>
<name>Q23401_CAEEL</name>